<gene>
    <name evidence="1" type="ORF">MEDL_53184</name>
</gene>
<evidence type="ECO:0000313" key="2">
    <source>
        <dbReference type="Proteomes" id="UP000683360"/>
    </source>
</evidence>
<protein>
    <submittedName>
        <fullName evidence="1">Uncharacterized protein</fullName>
    </submittedName>
</protein>
<sequence>MLTQSAMQYKDVAQLKAIQASSNTRCSSKCSIQNVNKCNAIQDANSKCAQSNTKCNTKCNAIQDVAQSAKQYKDVAQSNTRCSSKCKNVTQYNTKCSSKCKAHVAQSASNTKCNTSNAIQDAQCNTRCSSKCKNRSNTRCSSSAKPAAIQNVTQVQCNTRCSSKCKAIQDVAQSAKQYKM</sequence>
<dbReference type="AlphaFoldDB" id="A0A8S3UEJ7"/>
<dbReference type="EMBL" id="CAJPWZ010002578">
    <property type="protein sequence ID" value="CAG2240930.1"/>
    <property type="molecule type" value="Genomic_DNA"/>
</dbReference>
<organism evidence="1 2">
    <name type="scientific">Mytilus edulis</name>
    <name type="common">Blue mussel</name>
    <dbReference type="NCBI Taxonomy" id="6550"/>
    <lineage>
        <taxon>Eukaryota</taxon>
        <taxon>Metazoa</taxon>
        <taxon>Spiralia</taxon>
        <taxon>Lophotrochozoa</taxon>
        <taxon>Mollusca</taxon>
        <taxon>Bivalvia</taxon>
        <taxon>Autobranchia</taxon>
        <taxon>Pteriomorphia</taxon>
        <taxon>Mytilida</taxon>
        <taxon>Mytiloidea</taxon>
        <taxon>Mytilidae</taxon>
        <taxon>Mytilinae</taxon>
        <taxon>Mytilus</taxon>
    </lineage>
</organism>
<evidence type="ECO:0000313" key="1">
    <source>
        <dbReference type="EMBL" id="CAG2240930.1"/>
    </source>
</evidence>
<keyword evidence="2" id="KW-1185">Reference proteome</keyword>
<reference evidence="1" key="1">
    <citation type="submission" date="2021-03" db="EMBL/GenBank/DDBJ databases">
        <authorList>
            <person name="Bekaert M."/>
        </authorList>
    </citation>
    <scope>NUCLEOTIDE SEQUENCE</scope>
</reference>
<proteinExistence type="predicted"/>
<accession>A0A8S3UEJ7</accession>
<comment type="caution">
    <text evidence="1">The sequence shown here is derived from an EMBL/GenBank/DDBJ whole genome shotgun (WGS) entry which is preliminary data.</text>
</comment>
<dbReference type="Proteomes" id="UP000683360">
    <property type="component" value="Unassembled WGS sequence"/>
</dbReference>
<name>A0A8S3UEJ7_MYTED</name>